<protein>
    <submittedName>
        <fullName evidence="2">Uncharacterized protein</fullName>
    </submittedName>
</protein>
<feature type="compositionally biased region" description="Polar residues" evidence="1">
    <location>
        <begin position="102"/>
        <end position="112"/>
    </location>
</feature>
<dbReference type="OrthoDB" id="10379079at2759"/>
<dbReference type="EMBL" id="BRXW01000276">
    <property type="protein sequence ID" value="GMI17093.1"/>
    <property type="molecule type" value="Genomic_DNA"/>
</dbReference>
<accession>A0A9W7FSC0</accession>
<evidence type="ECO:0000313" key="2">
    <source>
        <dbReference type="EMBL" id="GMI17093.1"/>
    </source>
</evidence>
<sequence length="288" mass="31489">MDLFRNYCDVYFNKSDGAASQQNVETASSVLNALSNLLQGLQPTDGLPSIHEDAIRDCGLLSPDVDVSAYTKIQDDVRRAIHQRKMAERREAFSRLLDSNKTSTVVPSGSAETSTTSSSSSSIKGKVLTLSQLSQVKSSTQLFSQRYMSKQTTSGVQAFIGGLRELIKTQKKSDTVLQWKLDKAVFTETEGVYMRDAFSFVMSFLSIADSTSSIEAGAGEGDFVILKIDDSISDAHLNQILTTIPSKGDKGYDGLQTGSIVDSNSPRQNRAGEWDEKTNFFSQCCIIL</sequence>
<dbReference type="AlphaFoldDB" id="A0A9W7FSC0"/>
<name>A0A9W7FSC0_9STRA</name>
<proteinExistence type="predicted"/>
<evidence type="ECO:0000256" key="1">
    <source>
        <dbReference type="SAM" id="MobiDB-lite"/>
    </source>
</evidence>
<comment type="caution">
    <text evidence="2">The sequence shown here is derived from an EMBL/GenBank/DDBJ whole genome shotgun (WGS) entry which is preliminary data.</text>
</comment>
<feature type="region of interest" description="Disordered" evidence="1">
    <location>
        <begin position="102"/>
        <end position="121"/>
    </location>
</feature>
<evidence type="ECO:0000313" key="3">
    <source>
        <dbReference type="Proteomes" id="UP001165122"/>
    </source>
</evidence>
<reference evidence="3" key="1">
    <citation type="journal article" date="2023" name="Commun. Biol.">
        <title>Genome analysis of Parmales, the sister group of diatoms, reveals the evolutionary specialization of diatoms from phago-mixotrophs to photoautotrophs.</title>
        <authorList>
            <person name="Ban H."/>
            <person name="Sato S."/>
            <person name="Yoshikawa S."/>
            <person name="Yamada K."/>
            <person name="Nakamura Y."/>
            <person name="Ichinomiya M."/>
            <person name="Sato N."/>
            <person name="Blanc-Mathieu R."/>
            <person name="Endo H."/>
            <person name="Kuwata A."/>
            <person name="Ogata H."/>
        </authorList>
    </citation>
    <scope>NUCLEOTIDE SEQUENCE [LARGE SCALE GENOMIC DNA]</scope>
    <source>
        <strain evidence="3">NIES 3700</strain>
    </source>
</reference>
<gene>
    <name evidence="2" type="ORF">TrLO_g13498</name>
</gene>
<dbReference type="Proteomes" id="UP001165122">
    <property type="component" value="Unassembled WGS sequence"/>
</dbReference>
<organism evidence="2 3">
    <name type="scientific">Triparma laevis f. longispina</name>
    <dbReference type="NCBI Taxonomy" id="1714387"/>
    <lineage>
        <taxon>Eukaryota</taxon>
        <taxon>Sar</taxon>
        <taxon>Stramenopiles</taxon>
        <taxon>Ochrophyta</taxon>
        <taxon>Bolidophyceae</taxon>
        <taxon>Parmales</taxon>
        <taxon>Triparmaceae</taxon>
        <taxon>Triparma</taxon>
    </lineage>
</organism>
<keyword evidence="3" id="KW-1185">Reference proteome</keyword>